<dbReference type="Pfam" id="PF02836">
    <property type="entry name" value="Glyco_hydro_2_C"/>
    <property type="match status" value="1"/>
</dbReference>
<dbReference type="InterPro" id="IPR036156">
    <property type="entry name" value="Beta-gal/glucu_dom_sf"/>
</dbReference>
<evidence type="ECO:0000259" key="7">
    <source>
        <dbReference type="Pfam" id="PF02836"/>
    </source>
</evidence>
<dbReference type="SUPFAM" id="SSF49785">
    <property type="entry name" value="Galactose-binding domain-like"/>
    <property type="match status" value="1"/>
</dbReference>
<sequence>MTPSPLNPPTSRRTVLRAAALTAPALALPALAASPATAGTGAPAPAAAPGPLAFTQPTSSTLSGLTDIEVTAPAGTTAVRFTLGGLAFAELTDLYSKGTGLAPVWRTATDAAWFPSGAQVLKAEADTPSGLVKTEMNVTVTAPPAPPAGRIVLNGAWMAAKESELPSGALTGTSPSGCQPNFSETAMTSAVVPGALGAIRAKWNVHAGQVALYRKKVTLAAPTTGQRTLITFESCFYVLKLFVNGTAAGTATGGYLPETFDITNLVTTGVNTIAVIVDNRFSEIFSNRNPGLYWNYGGIFDSVNIDRTEAVAITDLAALGASNGTLTLRASGVNASGSSQNITTTVQVTTPSGQALPSSQVTFALPAGTGKVISAPVTVNVSSPQLWSPASPALYTVTATPPSGKGNPQTVSTGFRDIAISGNKLMLNGQALAGVRGFNRHTDYPGLGRCQPDGLALRELTELRNKGFTIFRPGHYPTTPGELAAADKLGLMVIEELNVTHVFDDAVLSGTQIVNFGKERLGKMIARDRSHPSIIGWSVGNENGTNTATGANYVKNVVAYGKTLDTARIYTHMTGWGADDAAFGYDDLASTNIYNGWYVGTFDTLTDPNGGSYSMISIEAKVGTKPILLSEYGAEAVSTNTGFGKGTEYYQGLMVDEYNRILAGRPGLVGTMYWTSTEFALNPDGGGGAPKVVPGYHNKGLMTYWRDYYKLGYKVLFSPVRIDVPPPVAWPAGSTGPVSVTLTIRDIRNVASSGTLQVTPPQGCTVDTASTPFTVAAGNSTTVTVKLSGTPTAGGTPGMVRAVIDSQTEAMPRQLTTSGSSYPNLAAAFNNIGTTDDANPSVGTLSTSGKSYSRQALAALGYKPGATVTHQGTTFTWPNVAAGQPDNVAATGQTIALSGSGTKIAILGTGTYGAQGGDFIVRYSDGTQSTKNLKLDDWYASTATTGDVAAAVCQYHNGPSGKVTHSATVWRADIAVTSGKTIVSLQLPNSGNPPAACLHVFALTIA</sequence>
<dbReference type="Gene3D" id="2.60.40.10">
    <property type="entry name" value="Immunoglobulins"/>
    <property type="match status" value="1"/>
</dbReference>
<dbReference type="Gene3D" id="2.60.120.260">
    <property type="entry name" value="Galactose-binding domain-like"/>
    <property type="match status" value="1"/>
</dbReference>
<evidence type="ECO:0000256" key="5">
    <source>
        <dbReference type="SAM" id="SignalP"/>
    </source>
</evidence>
<feature type="signal peptide" evidence="5">
    <location>
        <begin position="1"/>
        <end position="32"/>
    </location>
</feature>
<dbReference type="InterPro" id="IPR008979">
    <property type="entry name" value="Galactose-bd-like_sf"/>
</dbReference>
<dbReference type="InterPro" id="IPR006101">
    <property type="entry name" value="Glyco_hydro_2"/>
</dbReference>
<evidence type="ECO:0000259" key="6">
    <source>
        <dbReference type="Pfam" id="PF00703"/>
    </source>
</evidence>
<dbReference type="PROSITE" id="PS51318">
    <property type="entry name" value="TAT"/>
    <property type="match status" value="1"/>
</dbReference>
<feature type="chain" id="PRO_5035145448" evidence="5">
    <location>
        <begin position="33"/>
        <end position="1006"/>
    </location>
</feature>
<dbReference type="InterPro" id="IPR013783">
    <property type="entry name" value="Ig-like_fold"/>
</dbReference>
<dbReference type="PANTHER" id="PTHR42732">
    <property type="entry name" value="BETA-GALACTOSIDASE"/>
    <property type="match status" value="1"/>
</dbReference>
<dbReference type="InterPro" id="IPR006311">
    <property type="entry name" value="TAT_signal"/>
</dbReference>
<dbReference type="PRINTS" id="PR00132">
    <property type="entry name" value="GLHYDRLASE2"/>
</dbReference>
<dbReference type="EC" id="3.2.1.31" evidence="9"/>
<protein>
    <submittedName>
        <fullName evidence="9">Beta-glucuronidase</fullName>
        <ecNumber evidence="9">3.2.1.31</ecNumber>
    </submittedName>
</protein>
<comment type="caution">
    <text evidence="9">The sequence shown here is derived from an EMBL/GenBank/DDBJ whole genome shotgun (WGS) entry which is preliminary data.</text>
</comment>
<proteinExistence type="inferred from homology"/>
<dbReference type="InterPro" id="IPR051913">
    <property type="entry name" value="GH2_Domain-Containing"/>
</dbReference>
<evidence type="ECO:0000256" key="1">
    <source>
        <dbReference type="ARBA" id="ARBA00007401"/>
    </source>
</evidence>
<dbReference type="SUPFAM" id="SSF51445">
    <property type="entry name" value="(Trans)glycosidases"/>
    <property type="match status" value="1"/>
</dbReference>
<feature type="compositionally biased region" description="Low complexity" evidence="4">
    <location>
        <begin position="37"/>
        <end position="53"/>
    </location>
</feature>
<accession>A0A8J7GDR4</accession>
<dbReference type="GO" id="GO:0005975">
    <property type="term" value="P:carbohydrate metabolic process"/>
    <property type="evidence" value="ECO:0007669"/>
    <property type="project" value="InterPro"/>
</dbReference>
<dbReference type="InterPro" id="IPR006104">
    <property type="entry name" value="Glyco_hydro_2_N"/>
</dbReference>
<dbReference type="PANTHER" id="PTHR42732:SF1">
    <property type="entry name" value="BETA-MANNOSIDASE"/>
    <property type="match status" value="1"/>
</dbReference>
<dbReference type="RefSeq" id="WP_197001151.1">
    <property type="nucleotide sequence ID" value="NZ_BONS01000032.1"/>
</dbReference>
<dbReference type="Pfam" id="PF02837">
    <property type="entry name" value="Glyco_hydro_2_N"/>
    <property type="match status" value="1"/>
</dbReference>
<comment type="similarity">
    <text evidence="1">Belongs to the glycosyl hydrolase 2 family.</text>
</comment>
<dbReference type="InterPro" id="IPR017853">
    <property type="entry name" value="GH"/>
</dbReference>
<keyword evidence="3 9" id="KW-0326">Glycosidase</keyword>
<dbReference type="SUPFAM" id="SSF49303">
    <property type="entry name" value="beta-Galactosidase/glucuronidase domain"/>
    <property type="match status" value="1"/>
</dbReference>
<dbReference type="GO" id="GO:0004566">
    <property type="term" value="F:beta-glucuronidase activity"/>
    <property type="evidence" value="ECO:0007669"/>
    <property type="project" value="UniProtKB-EC"/>
</dbReference>
<gene>
    <name evidence="9" type="ORF">IW245_000032</name>
</gene>
<dbReference type="InterPro" id="IPR006102">
    <property type="entry name" value="Ig-like_GH2"/>
</dbReference>
<keyword evidence="10" id="KW-1185">Reference proteome</keyword>
<name>A0A8J7GDR4_9ACTN</name>
<feature type="domain" description="Glycoside hydrolase family 2 immunoglobulin-like beta-sandwich" evidence="6">
    <location>
        <begin position="319"/>
        <end position="416"/>
    </location>
</feature>
<dbReference type="Proteomes" id="UP000622552">
    <property type="component" value="Unassembled WGS sequence"/>
</dbReference>
<feature type="domain" description="Glycoside hydrolase family 2 catalytic" evidence="7">
    <location>
        <begin position="418"/>
        <end position="679"/>
    </location>
</feature>
<keyword evidence="5" id="KW-0732">Signal</keyword>
<dbReference type="Pfam" id="PF00703">
    <property type="entry name" value="Glyco_hydro_2"/>
    <property type="match status" value="1"/>
</dbReference>
<dbReference type="EMBL" id="JADOUF010000001">
    <property type="protein sequence ID" value="MBG6133838.1"/>
    <property type="molecule type" value="Genomic_DNA"/>
</dbReference>
<dbReference type="AlphaFoldDB" id="A0A8J7GDR4"/>
<dbReference type="Gene3D" id="3.20.20.80">
    <property type="entry name" value="Glycosidases"/>
    <property type="match status" value="1"/>
</dbReference>
<feature type="region of interest" description="Disordered" evidence="4">
    <location>
        <begin position="37"/>
        <end position="59"/>
    </location>
</feature>
<evidence type="ECO:0000256" key="3">
    <source>
        <dbReference type="ARBA" id="ARBA00023295"/>
    </source>
</evidence>
<evidence type="ECO:0000256" key="2">
    <source>
        <dbReference type="ARBA" id="ARBA00022801"/>
    </source>
</evidence>
<keyword evidence="2 9" id="KW-0378">Hydrolase</keyword>
<evidence type="ECO:0000259" key="8">
    <source>
        <dbReference type="Pfam" id="PF02837"/>
    </source>
</evidence>
<dbReference type="InterPro" id="IPR006103">
    <property type="entry name" value="Glyco_hydro_2_cat"/>
</dbReference>
<evidence type="ECO:0000313" key="10">
    <source>
        <dbReference type="Proteomes" id="UP000622552"/>
    </source>
</evidence>
<organism evidence="9 10">
    <name type="scientific">Longispora fulva</name>
    <dbReference type="NCBI Taxonomy" id="619741"/>
    <lineage>
        <taxon>Bacteria</taxon>
        <taxon>Bacillati</taxon>
        <taxon>Actinomycetota</taxon>
        <taxon>Actinomycetes</taxon>
        <taxon>Micromonosporales</taxon>
        <taxon>Micromonosporaceae</taxon>
        <taxon>Longispora</taxon>
    </lineage>
</organism>
<feature type="domain" description="Glycosyl hydrolases family 2 sugar binding" evidence="8">
    <location>
        <begin position="211"/>
        <end position="305"/>
    </location>
</feature>
<evidence type="ECO:0000313" key="9">
    <source>
        <dbReference type="EMBL" id="MBG6133838.1"/>
    </source>
</evidence>
<evidence type="ECO:0000256" key="4">
    <source>
        <dbReference type="SAM" id="MobiDB-lite"/>
    </source>
</evidence>
<reference evidence="9" key="1">
    <citation type="submission" date="2020-11" db="EMBL/GenBank/DDBJ databases">
        <title>Sequencing the genomes of 1000 actinobacteria strains.</title>
        <authorList>
            <person name="Klenk H.-P."/>
        </authorList>
    </citation>
    <scope>NUCLEOTIDE SEQUENCE</scope>
    <source>
        <strain evidence="9">DSM 45356</strain>
    </source>
</reference>